<accession>A0A0C2CT96</accession>
<dbReference type="EMBL" id="JMCC02000117">
    <property type="protein sequence ID" value="KIG12830.1"/>
    <property type="molecule type" value="Genomic_DNA"/>
</dbReference>
<dbReference type="AlphaFoldDB" id="A0A0C2CT96"/>
<gene>
    <name evidence="1" type="ORF">DB30_00993</name>
</gene>
<name>A0A0C2CT96_9BACT</name>
<organism evidence="1 2">
    <name type="scientific">Enhygromyxa salina</name>
    <dbReference type="NCBI Taxonomy" id="215803"/>
    <lineage>
        <taxon>Bacteria</taxon>
        <taxon>Pseudomonadati</taxon>
        <taxon>Myxococcota</taxon>
        <taxon>Polyangia</taxon>
        <taxon>Nannocystales</taxon>
        <taxon>Nannocystaceae</taxon>
        <taxon>Enhygromyxa</taxon>
    </lineage>
</organism>
<protein>
    <submittedName>
        <fullName evidence="1">Uncharacterized protein</fullName>
    </submittedName>
</protein>
<evidence type="ECO:0000313" key="1">
    <source>
        <dbReference type="EMBL" id="KIG12830.1"/>
    </source>
</evidence>
<reference evidence="1 2" key="1">
    <citation type="submission" date="2014-12" db="EMBL/GenBank/DDBJ databases">
        <title>Genome assembly of Enhygromyxa salina DSM 15201.</title>
        <authorList>
            <person name="Sharma G."/>
            <person name="Subramanian S."/>
        </authorList>
    </citation>
    <scope>NUCLEOTIDE SEQUENCE [LARGE SCALE GENOMIC DNA]</scope>
    <source>
        <strain evidence="1 2">DSM 15201</strain>
    </source>
</reference>
<sequence>MIPVNFLIKIRSEGLTRQCFAEARAQLMKSEFWEDKRLVVNQRRCP</sequence>
<dbReference type="Proteomes" id="UP000031599">
    <property type="component" value="Unassembled WGS sequence"/>
</dbReference>
<comment type="caution">
    <text evidence="1">The sequence shown here is derived from an EMBL/GenBank/DDBJ whole genome shotgun (WGS) entry which is preliminary data.</text>
</comment>
<proteinExistence type="predicted"/>
<evidence type="ECO:0000313" key="2">
    <source>
        <dbReference type="Proteomes" id="UP000031599"/>
    </source>
</evidence>